<feature type="compositionally biased region" description="Basic residues" evidence="1">
    <location>
        <begin position="110"/>
        <end position="120"/>
    </location>
</feature>
<feature type="compositionally biased region" description="Low complexity" evidence="1">
    <location>
        <begin position="43"/>
        <end position="69"/>
    </location>
</feature>
<feature type="region of interest" description="Disordered" evidence="1">
    <location>
        <begin position="274"/>
        <end position="398"/>
    </location>
</feature>
<evidence type="ECO:0000313" key="2">
    <source>
        <dbReference type="EMBL" id="TCP49401.1"/>
    </source>
</evidence>
<evidence type="ECO:0000313" key="3">
    <source>
        <dbReference type="Proteomes" id="UP000294911"/>
    </source>
</evidence>
<dbReference type="EMBL" id="SLXQ01000009">
    <property type="protein sequence ID" value="TCP49401.1"/>
    <property type="molecule type" value="Genomic_DNA"/>
</dbReference>
<feature type="compositionally biased region" description="Basic and acidic residues" evidence="1">
    <location>
        <begin position="303"/>
        <end position="329"/>
    </location>
</feature>
<dbReference type="AlphaFoldDB" id="A0A4R2QQS6"/>
<evidence type="ECO:0000256" key="1">
    <source>
        <dbReference type="SAM" id="MobiDB-lite"/>
    </source>
</evidence>
<feature type="compositionally biased region" description="Low complexity" evidence="1">
    <location>
        <begin position="153"/>
        <end position="162"/>
    </location>
</feature>
<organism evidence="2 3">
    <name type="scientific">Tamaricihabitans halophyticus</name>
    <dbReference type="NCBI Taxonomy" id="1262583"/>
    <lineage>
        <taxon>Bacteria</taxon>
        <taxon>Bacillati</taxon>
        <taxon>Actinomycetota</taxon>
        <taxon>Actinomycetes</taxon>
        <taxon>Pseudonocardiales</taxon>
        <taxon>Pseudonocardiaceae</taxon>
        <taxon>Tamaricihabitans</taxon>
    </lineage>
</organism>
<accession>A0A4R2QQS6</accession>
<protein>
    <submittedName>
        <fullName evidence="2">Uncharacterized protein</fullName>
    </submittedName>
</protein>
<sequence>MDSGQGSAPEQEPRRARHRRGATAGTWTPTVPSAGPRRGQNHAAPPAAAADGTAFGDPLFGDPLFDDPLYGSPVDSPLDAAYPAEASRRPGPVTGGTGQLPEPEAPPLRRPPRRRGVTARRRTESATPVDTDHAALDPPTRPHLGLGPPEPAWPGAADLAAAQRPATDTSGPPAHQAIPPQGFPETQPPDQPAGPVDQPPEPADAANAVPAAIAAASSAEGGLAKFDLGTVPASVTPPRSWRRAAWFAVASSTGVAALLLAAGTLVSQPSSRILDAAPNGYEHNNPFPYPADTSPDGLTSSTERTERGESSAPETRDTTPTTVDDRARTDSFGSSQPTGQPSTGSPGSGSGSGEPGPSTSAPVTGEPESSTRNPGRPPSPPPNVETNTRGFAKANADKMADNTRDYYYYVTEDPQAAHALTTGAESAEDIERRYADVSYIVVREIVVNPDEPTTENTIEVTRTDGTKTTEVRTLEYSYGNDPKVAVDR</sequence>
<comment type="caution">
    <text evidence="2">The sequence shown here is derived from an EMBL/GenBank/DDBJ whole genome shotgun (WGS) entry which is preliminary data.</text>
</comment>
<gene>
    <name evidence="2" type="ORF">EV191_109223</name>
</gene>
<feature type="region of interest" description="Disordered" evidence="1">
    <location>
        <begin position="1"/>
        <end position="217"/>
    </location>
</feature>
<dbReference type="RefSeq" id="WP_132878682.1">
    <property type="nucleotide sequence ID" value="NZ_SLXQ01000009.1"/>
</dbReference>
<feature type="compositionally biased region" description="Low complexity" evidence="1">
    <location>
        <begin position="203"/>
        <end position="217"/>
    </location>
</feature>
<keyword evidence="3" id="KW-1185">Reference proteome</keyword>
<feature type="compositionally biased region" description="Low complexity" evidence="1">
    <location>
        <begin position="333"/>
        <end position="345"/>
    </location>
</feature>
<name>A0A4R2QQS6_9PSEU</name>
<feature type="compositionally biased region" description="Pro residues" evidence="1">
    <location>
        <begin position="186"/>
        <end position="202"/>
    </location>
</feature>
<dbReference type="OrthoDB" id="3677000at2"/>
<dbReference type="Proteomes" id="UP000294911">
    <property type="component" value="Unassembled WGS sequence"/>
</dbReference>
<proteinExistence type="predicted"/>
<reference evidence="2 3" key="1">
    <citation type="submission" date="2019-03" db="EMBL/GenBank/DDBJ databases">
        <title>Genomic Encyclopedia of Type Strains, Phase IV (KMG-IV): sequencing the most valuable type-strain genomes for metagenomic binning, comparative biology and taxonomic classification.</title>
        <authorList>
            <person name="Goeker M."/>
        </authorList>
    </citation>
    <scope>NUCLEOTIDE SEQUENCE [LARGE SCALE GENOMIC DNA]</scope>
    <source>
        <strain evidence="2 3">DSM 45765</strain>
    </source>
</reference>